<keyword evidence="2" id="KW-0812">Transmembrane</keyword>
<accession>K6VQE0</accession>
<protein>
    <submittedName>
        <fullName evidence="3">Uncharacterized protein</fullName>
    </submittedName>
</protein>
<reference evidence="3 4" key="1">
    <citation type="submission" date="2012-08" db="EMBL/GenBank/DDBJ databases">
        <title>Whole genome shotgun sequence of Austwickia chelonae NBRC 105200.</title>
        <authorList>
            <person name="Yoshida I."/>
            <person name="Hosoyama A."/>
            <person name="Tsuchikane K."/>
            <person name="Katsumata H."/>
            <person name="Ando Y."/>
            <person name="Ohji S."/>
            <person name="Hamada M."/>
            <person name="Tamura T."/>
            <person name="Yamazoe A."/>
            <person name="Yamazaki S."/>
            <person name="Fujita N."/>
        </authorList>
    </citation>
    <scope>NUCLEOTIDE SEQUENCE [LARGE SCALE GENOMIC DNA]</scope>
    <source>
        <strain evidence="3 4">NBRC 105200</strain>
    </source>
</reference>
<feature type="compositionally biased region" description="Polar residues" evidence="1">
    <location>
        <begin position="1"/>
        <end position="12"/>
    </location>
</feature>
<gene>
    <name evidence="3" type="ORF">AUCHE_17_01740</name>
</gene>
<feature type="transmembrane region" description="Helical" evidence="2">
    <location>
        <begin position="139"/>
        <end position="158"/>
    </location>
</feature>
<name>K6VQE0_9MICO</name>
<evidence type="ECO:0000313" key="3">
    <source>
        <dbReference type="EMBL" id="GAB78959.1"/>
    </source>
</evidence>
<evidence type="ECO:0000256" key="2">
    <source>
        <dbReference type="SAM" id="Phobius"/>
    </source>
</evidence>
<keyword evidence="2" id="KW-1133">Transmembrane helix</keyword>
<evidence type="ECO:0000256" key="1">
    <source>
        <dbReference type="SAM" id="MobiDB-lite"/>
    </source>
</evidence>
<keyword evidence="4" id="KW-1185">Reference proteome</keyword>
<organism evidence="3 4">
    <name type="scientific">Austwickia chelonae NBRC 105200</name>
    <dbReference type="NCBI Taxonomy" id="1184607"/>
    <lineage>
        <taxon>Bacteria</taxon>
        <taxon>Bacillati</taxon>
        <taxon>Actinomycetota</taxon>
        <taxon>Actinomycetes</taxon>
        <taxon>Micrococcales</taxon>
        <taxon>Dermatophilaceae</taxon>
        <taxon>Austwickia</taxon>
    </lineage>
</organism>
<proteinExistence type="predicted"/>
<evidence type="ECO:0000313" key="4">
    <source>
        <dbReference type="Proteomes" id="UP000008495"/>
    </source>
</evidence>
<dbReference type="AlphaFoldDB" id="K6VQE0"/>
<comment type="caution">
    <text evidence="3">The sequence shown here is derived from an EMBL/GenBank/DDBJ whole genome shotgun (WGS) entry which is preliminary data.</text>
</comment>
<keyword evidence="2" id="KW-0472">Membrane</keyword>
<dbReference type="Proteomes" id="UP000008495">
    <property type="component" value="Unassembled WGS sequence"/>
</dbReference>
<feature type="region of interest" description="Disordered" evidence="1">
    <location>
        <begin position="1"/>
        <end position="29"/>
    </location>
</feature>
<dbReference type="EMBL" id="BAGZ01000017">
    <property type="protein sequence ID" value="GAB78959.1"/>
    <property type="molecule type" value="Genomic_DNA"/>
</dbReference>
<sequence length="167" mass="17718">MSVPNTAPSNPVDTAPKRRSAARRQPPGALRSALAQLRGDWLQPIRNPDAQRTAQGPGSMTWVLQGPSTIASVQRTPAQSHLIRPRQLSADPKFNMRTAKEITMTTNSQNLPVGPLFLSLALSLAGAAAVWLITSSVTYAMTSGAAGFVLGGGIYLALAMSGREERQ</sequence>
<feature type="transmembrane region" description="Helical" evidence="2">
    <location>
        <begin position="113"/>
        <end position="133"/>
    </location>
</feature>